<evidence type="ECO:0000256" key="1">
    <source>
        <dbReference type="SAM" id="MobiDB-lite"/>
    </source>
</evidence>
<reference evidence="2 3" key="1">
    <citation type="journal article" date="2018" name="Sci. Rep.">
        <title>Comparative analysis of the Pocillopora damicornis genome highlights role of immune system in coral evolution.</title>
        <authorList>
            <person name="Cunning R."/>
            <person name="Bay R.A."/>
            <person name="Gillette P."/>
            <person name="Baker A.C."/>
            <person name="Traylor-Knowles N."/>
        </authorList>
    </citation>
    <scope>NUCLEOTIDE SEQUENCE [LARGE SCALE GENOMIC DNA]</scope>
    <source>
        <strain evidence="2">RSMAS</strain>
        <tissue evidence="2">Whole animal</tissue>
    </source>
</reference>
<feature type="region of interest" description="Disordered" evidence="1">
    <location>
        <begin position="82"/>
        <end position="109"/>
    </location>
</feature>
<dbReference type="Proteomes" id="UP000275408">
    <property type="component" value="Unassembled WGS sequence"/>
</dbReference>
<comment type="caution">
    <text evidence="2">The sequence shown here is derived from an EMBL/GenBank/DDBJ whole genome shotgun (WGS) entry which is preliminary data.</text>
</comment>
<dbReference type="InterPro" id="IPR012337">
    <property type="entry name" value="RNaseH-like_sf"/>
</dbReference>
<name>A0A3M6U246_POCDA</name>
<proteinExistence type="predicted"/>
<dbReference type="AlphaFoldDB" id="A0A3M6U246"/>
<dbReference type="SUPFAM" id="SSF53098">
    <property type="entry name" value="Ribonuclease H-like"/>
    <property type="match status" value="1"/>
</dbReference>
<gene>
    <name evidence="2" type="ORF">pdam_00011796</name>
</gene>
<evidence type="ECO:0000313" key="3">
    <source>
        <dbReference type="Proteomes" id="UP000275408"/>
    </source>
</evidence>
<feature type="non-terminal residue" evidence="2">
    <location>
        <position position="126"/>
    </location>
</feature>
<organism evidence="2 3">
    <name type="scientific">Pocillopora damicornis</name>
    <name type="common">Cauliflower coral</name>
    <name type="synonym">Millepora damicornis</name>
    <dbReference type="NCBI Taxonomy" id="46731"/>
    <lineage>
        <taxon>Eukaryota</taxon>
        <taxon>Metazoa</taxon>
        <taxon>Cnidaria</taxon>
        <taxon>Anthozoa</taxon>
        <taxon>Hexacorallia</taxon>
        <taxon>Scleractinia</taxon>
        <taxon>Astrocoeniina</taxon>
        <taxon>Pocilloporidae</taxon>
        <taxon>Pocillopora</taxon>
    </lineage>
</organism>
<keyword evidence="3" id="KW-1185">Reference proteome</keyword>
<protein>
    <submittedName>
        <fullName evidence="2">Uncharacterized protein</fullName>
    </submittedName>
</protein>
<dbReference type="EMBL" id="RCHS01002373">
    <property type="protein sequence ID" value="RMX47765.1"/>
    <property type="molecule type" value="Genomic_DNA"/>
</dbReference>
<sequence length="126" mass="14042">MAVLKPFEATTKEISSDKHVSISKVILLAKSLQRLNGAITEKDTPLVSNLSYQMRRRFTNIQSARILAMSMLDPRMKKLASVTRQRETGRAVGCSGDVRTNNSKEDRQLSNTTEAAGLWDLFDSVV</sequence>
<accession>A0A3M6U246</accession>
<dbReference type="OrthoDB" id="1607513at2759"/>
<evidence type="ECO:0000313" key="2">
    <source>
        <dbReference type="EMBL" id="RMX47765.1"/>
    </source>
</evidence>